<protein>
    <recommendedName>
        <fullName evidence="1">DUF7281 domain-containing protein</fullName>
    </recommendedName>
</protein>
<evidence type="ECO:0000259" key="1">
    <source>
        <dbReference type="Pfam" id="PF23947"/>
    </source>
</evidence>
<dbReference type="Pfam" id="PF23947">
    <property type="entry name" value="DUF7281"/>
    <property type="match status" value="1"/>
</dbReference>
<dbReference type="OrthoDB" id="9811427at2"/>
<reference evidence="3" key="1">
    <citation type="submission" date="2016-11" db="EMBL/GenBank/DDBJ databases">
        <authorList>
            <person name="Varghese N."/>
            <person name="Submissions S."/>
        </authorList>
    </citation>
    <scope>NUCLEOTIDE SEQUENCE [LARGE SCALE GENOMIC DNA]</scope>
    <source>
        <strain evidence="3">DSM 27370</strain>
    </source>
</reference>
<organism evidence="2 3">
    <name type="scientific">Dysgonomonas macrotermitis</name>
    <dbReference type="NCBI Taxonomy" id="1346286"/>
    <lineage>
        <taxon>Bacteria</taxon>
        <taxon>Pseudomonadati</taxon>
        <taxon>Bacteroidota</taxon>
        <taxon>Bacteroidia</taxon>
        <taxon>Bacteroidales</taxon>
        <taxon>Dysgonomonadaceae</taxon>
        <taxon>Dysgonomonas</taxon>
    </lineage>
</organism>
<name>A0A1M4W589_9BACT</name>
<accession>A0A1M4W589</accession>
<dbReference type="AlphaFoldDB" id="A0A1M4W589"/>
<dbReference type="EMBL" id="FQUC01000002">
    <property type="protein sequence ID" value="SHE76132.1"/>
    <property type="molecule type" value="Genomic_DNA"/>
</dbReference>
<gene>
    <name evidence="2" type="ORF">SAMN05444362_102124</name>
</gene>
<dbReference type="Proteomes" id="UP000184480">
    <property type="component" value="Unassembled WGS sequence"/>
</dbReference>
<sequence length="286" mass="33882">MEKLSLSIAEKLLLLRNGEKIQASRLQQAIFRELIIEKILHKTGKSRGHILLLNIEQFDLYLQNHYSIINLDEYILVLKQESISRADLIGISTDSKLTKSRSFKGFLVNCYEPIEVRINQKRTFLHPMPGLFHFVYDFENFVPNEQLTIVGIENPESFRYIEKQKYLFNDIKPLFISRYPQNQHADIIRWLKSIPNTYLHFGDFDIASINIYMNEFKKHIPDRCSFFVPSNIAELLERYGNDERYNKQKLHINVTDISEEMVIELIKLIHQHKKGLDQEVFQILIR</sequence>
<evidence type="ECO:0000313" key="2">
    <source>
        <dbReference type="EMBL" id="SHE76132.1"/>
    </source>
</evidence>
<dbReference type="STRING" id="1346286.SAMN05444362_102124"/>
<feature type="domain" description="DUF7281" evidence="1">
    <location>
        <begin position="115"/>
        <end position="279"/>
    </location>
</feature>
<proteinExistence type="predicted"/>
<dbReference type="InterPro" id="IPR055705">
    <property type="entry name" value="DUF7281"/>
</dbReference>
<evidence type="ECO:0000313" key="3">
    <source>
        <dbReference type="Proteomes" id="UP000184480"/>
    </source>
</evidence>
<keyword evidence="3" id="KW-1185">Reference proteome</keyword>
<dbReference type="RefSeq" id="WP_062176671.1">
    <property type="nucleotide sequence ID" value="NZ_BBXL01000002.1"/>
</dbReference>